<evidence type="ECO:0000313" key="1">
    <source>
        <dbReference type="EMBL" id="PAV18386.1"/>
    </source>
</evidence>
<organism evidence="1 2">
    <name type="scientific">Pyrrhoderma noxium</name>
    <dbReference type="NCBI Taxonomy" id="2282107"/>
    <lineage>
        <taxon>Eukaryota</taxon>
        <taxon>Fungi</taxon>
        <taxon>Dikarya</taxon>
        <taxon>Basidiomycota</taxon>
        <taxon>Agaricomycotina</taxon>
        <taxon>Agaricomycetes</taxon>
        <taxon>Hymenochaetales</taxon>
        <taxon>Hymenochaetaceae</taxon>
        <taxon>Pyrrhoderma</taxon>
    </lineage>
</organism>
<reference evidence="1 2" key="1">
    <citation type="journal article" date="2017" name="Mol. Ecol.">
        <title>Comparative and population genomic landscape of Phellinus noxius: A hypervariable fungus causing root rot in trees.</title>
        <authorList>
            <person name="Chung C.L."/>
            <person name="Lee T.J."/>
            <person name="Akiba M."/>
            <person name="Lee H.H."/>
            <person name="Kuo T.H."/>
            <person name="Liu D."/>
            <person name="Ke H.M."/>
            <person name="Yokoi T."/>
            <person name="Roa M.B."/>
            <person name="Lu M.J."/>
            <person name="Chang Y.Y."/>
            <person name="Ann P.J."/>
            <person name="Tsai J.N."/>
            <person name="Chen C.Y."/>
            <person name="Tzean S.S."/>
            <person name="Ota Y."/>
            <person name="Hattori T."/>
            <person name="Sahashi N."/>
            <person name="Liou R.F."/>
            <person name="Kikuchi T."/>
            <person name="Tsai I.J."/>
        </authorList>
    </citation>
    <scope>NUCLEOTIDE SEQUENCE [LARGE SCALE GENOMIC DNA]</scope>
    <source>
        <strain evidence="1 2">FFPRI411160</strain>
    </source>
</reference>
<gene>
    <name evidence="1" type="ORF">PNOK_0522800</name>
</gene>
<dbReference type="Proteomes" id="UP000217199">
    <property type="component" value="Unassembled WGS sequence"/>
</dbReference>
<accession>A0A286UFK9</accession>
<evidence type="ECO:0000313" key="2">
    <source>
        <dbReference type="Proteomes" id="UP000217199"/>
    </source>
</evidence>
<proteinExistence type="predicted"/>
<dbReference type="AlphaFoldDB" id="A0A286UFK9"/>
<dbReference type="EMBL" id="NBII01000005">
    <property type="protein sequence ID" value="PAV18386.1"/>
    <property type="molecule type" value="Genomic_DNA"/>
</dbReference>
<sequence length="72" mass="8321">MAKYHKATLPTTQTFYEDLDAGLFIVDTQRCDEHAHYSLATQRCSTRDKEDLDPDIIHYKLGIIVIFHILPS</sequence>
<keyword evidence="2" id="KW-1185">Reference proteome</keyword>
<dbReference type="InParanoid" id="A0A286UFK9"/>
<name>A0A286UFK9_9AGAM</name>
<comment type="caution">
    <text evidence="1">The sequence shown here is derived from an EMBL/GenBank/DDBJ whole genome shotgun (WGS) entry which is preliminary data.</text>
</comment>
<protein>
    <submittedName>
        <fullName evidence="1">Uncharacterized protein</fullName>
    </submittedName>
</protein>